<dbReference type="EMBL" id="JABFTP020000185">
    <property type="protein sequence ID" value="KAL3288795.1"/>
    <property type="molecule type" value="Genomic_DNA"/>
</dbReference>
<name>A0ABD2PD37_9CUCU</name>
<reference evidence="1 2" key="1">
    <citation type="journal article" date="2021" name="BMC Biol.">
        <title>Horizontally acquired antibacterial genes associated with adaptive radiation of ladybird beetles.</title>
        <authorList>
            <person name="Li H.S."/>
            <person name="Tang X.F."/>
            <person name="Huang Y.H."/>
            <person name="Xu Z.Y."/>
            <person name="Chen M.L."/>
            <person name="Du X.Y."/>
            <person name="Qiu B.Y."/>
            <person name="Chen P.T."/>
            <person name="Zhang W."/>
            <person name="Slipinski A."/>
            <person name="Escalona H.E."/>
            <person name="Waterhouse R.M."/>
            <person name="Zwick A."/>
            <person name="Pang H."/>
        </authorList>
    </citation>
    <scope>NUCLEOTIDE SEQUENCE [LARGE SCALE GENOMIC DNA]</scope>
    <source>
        <strain evidence="1">SYSU2018</strain>
    </source>
</reference>
<dbReference type="Proteomes" id="UP001516400">
    <property type="component" value="Unassembled WGS sequence"/>
</dbReference>
<evidence type="ECO:0000313" key="1">
    <source>
        <dbReference type="EMBL" id="KAL3288795.1"/>
    </source>
</evidence>
<organism evidence="1 2">
    <name type="scientific">Cryptolaemus montrouzieri</name>
    <dbReference type="NCBI Taxonomy" id="559131"/>
    <lineage>
        <taxon>Eukaryota</taxon>
        <taxon>Metazoa</taxon>
        <taxon>Ecdysozoa</taxon>
        <taxon>Arthropoda</taxon>
        <taxon>Hexapoda</taxon>
        <taxon>Insecta</taxon>
        <taxon>Pterygota</taxon>
        <taxon>Neoptera</taxon>
        <taxon>Endopterygota</taxon>
        <taxon>Coleoptera</taxon>
        <taxon>Polyphaga</taxon>
        <taxon>Cucujiformia</taxon>
        <taxon>Coccinelloidea</taxon>
        <taxon>Coccinellidae</taxon>
        <taxon>Scymninae</taxon>
        <taxon>Scymnini</taxon>
        <taxon>Cryptolaemus</taxon>
    </lineage>
</organism>
<proteinExistence type="predicted"/>
<sequence length="91" mass="10329">MEMKTAEKYGIKPATLQHPVEKFKTASEENQSSVYTAQQEKILSEYLLDSTKCIILLTLAYKYAAPGKIRQQGLRTGIRMADYESLKIETP</sequence>
<accession>A0ABD2PD37</accession>
<protein>
    <submittedName>
        <fullName evidence="1">Uncharacterized protein</fullName>
    </submittedName>
</protein>
<evidence type="ECO:0000313" key="2">
    <source>
        <dbReference type="Proteomes" id="UP001516400"/>
    </source>
</evidence>
<dbReference type="AlphaFoldDB" id="A0ABD2PD37"/>
<gene>
    <name evidence="1" type="ORF">HHI36_003229</name>
</gene>
<comment type="caution">
    <text evidence="1">The sequence shown here is derived from an EMBL/GenBank/DDBJ whole genome shotgun (WGS) entry which is preliminary data.</text>
</comment>
<keyword evidence="2" id="KW-1185">Reference proteome</keyword>